<feature type="compositionally biased region" description="Basic and acidic residues" evidence="8">
    <location>
        <begin position="498"/>
        <end position="509"/>
    </location>
</feature>
<comment type="caution">
    <text evidence="11">The sequence shown here is derived from an EMBL/GenBank/DDBJ whole genome shotgun (WGS) entry which is preliminary data.</text>
</comment>
<evidence type="ECO:0000256" key="5">
    <source>
        <dbReference type="ARBA" id="ARBA00023242"/>
    </source>
</evidence>
<comment type="subcellular location">
    <subcellularLocation>
        <location evidence="1">Nucleus</location>
    </subcellularLocation>
</comment>
<comment type="similarity">
    <text evidence="6">Belongs to the XRCC4-XLF family. XLF subfamily.</text>
</comment>
<dbReference type="GO" id="GO:0032807">
    <property type="term" value="C:DNA ligase IV complex"/>
    <property type="evidence" value="ECO:0007669"/>
    <property type="project" value="TreeGrafter"/>
</dbReference>
<dbReference type="PANTHER" id="PTHR32235:SF1">
    <property type="entry name" value="NON-HOMOLOGOUS END-JOINING FACTOR 1"/>
    <property type="match status" value="1"/>
</dbReference>
<accession>A0A1J9SKD2</accession>
<organism evidence="11 12">
    <name type="scientific">Diplodia corticola</name>
    <dbReference type="NCBI Taxonomy" id="236234"/>
    <lineage>
        <taxon>Eukaryota</taxon>
        <taxon>Fungi</taxon>
        <taxon>Dikarya</taxon>
        <taxon>Ascomycota</taxon>
        <taxon>Pezizomycotina</taxon>
        <taxon>Dothideomycetes</taxon>
        <taxon>Dothideomycetes incertae sedis</taxon>
        <taxon>Botryosphaeriales</taxon>
        <taxon>Botryosphaeriaceae</taxon>
        <taxon>Diplodia</taxon>
    </lineage>
</organism>
<evidence type="ECO:0000256" key="6">
    <source>
        <dbReference type="ARBA" id="ARBA00025747"/>
    </source>
</evidence>
<keyword evidence="5" id="KW-0539">Nucleus</keyword>
<feature type="compositionally biased region" description="Basic and acidic residues" evidence="8">
    <location>
        <begin position="300"/>
        <end position="318"/>
    </location>
</feature>
<evidence type="ECO:0000313" key="11">
    <source>
        <dbReference type="EMBL" id="OJD40799.1"/>
    </source>
</evidence>
<dbReference type="AlphaFoldDB" id="A0A1J9SKD2"/>
<reference evidence="11 12" key="1">
    <citation type="submission" date="2016-10" db="EMBL/GenBank/DDBJ databases">
        <title>Proteomics and genomics reveal pathogen-plant mechanisms compatible with a hemibiotrophic lifestyle of Diplodia corticola.</title>
        <authorList>
            <person name="Fernandes I."/>
            <person name="De Jonge R."/>
            <person name="Van De Peer Y."/>
            <person name="Devreese B."/>
            <person name="Alves A."/>
            <person name="Esteves A.C."/>
        </authorList>
    </citation>
    <scope>NUCLEOTIDE SEQUENCE [LARGE SCALE GENOMIC DNA]</scope>
    <source>
        <strain evidence="11 12">CBS 112549</strain>
    </source>
</reference>
<dbReference type="InterPro" id="IPR052287">
    <property type="entry name" value="NHEJ_factor"/>
</dbReference>
<evidence type="ECO:0000256" key="3">
    <source>
        <dbReference type="ARBA" id="ARBA00023125"/>
    </source>
</evidence>
<dbReference type="CDD" id="cd22285">
    <property type="entry name" value="HD_XLF_N"/>
    <property type="match status" value="1"/>
</dbReference>
<dbReference type="InterPro" id="IPR015381">
    <property type="entry name" value="XLF-like_N"/>
</dbReference>
<feature type="compositionally biased region" description="Polar residues" evidence="8">
    <location>
        <begin position="388"/>
        <end position="399"/>
    </location>
</feature>
<dbReference type="PANTHER" id="PTHR32235">
    <property type="entry name" value="NON-HOMOLOGOUS END-JOINING FACTOR 1"/>
    <property type="match status" value="1"/>
</dbReference>
<keyword evidence="3" id="KW-0238">DNA-binding</keyword>
<dbReference type="GO" id="GO:0045027">
    <property type="term" value="F:DNA end binding"/>
    <property type="evidence" value="ECO:0007669"/>
    <property type="project" value="TreeGrafter"/>
</dbReference>
<evidence type="ECO:0000256" key="2">
    <source>
        <dbReference type="ARBA" id="ARBA00022763"/>
    </source>
</evidence>
<dbReference type="Pfam" id="PF09302">
    <property type="entry name" value="XLF"/>
    <property type="match status" value="1"/>
</dbReference>
<feature type="domain" description="XLF-like coiled-coil region" evidence="10">
    <location>
        <begin position="127"/>
        <end position="178"/>
    </location>
</feature>
<keyword evidence="2" id="KW-0227">DNA damage</keyword>
<protein>
    <recommendedName>
        <fullName evidence="7">Non-homologous end-joining factor 1</fullName>
    </recommendedName>
</protein>
<evidence type="ECO:0000313" key="12">
    <source>
        <dbReference type="Proteomes" id="UP000183809"/>
    </source>
</evidence>
<dbReference type="Gene3D" id="2.170.210.10">
    <property type="entry name" value="DNA double-strand break repair and VJ recombination XRCC4, N-terminal"/>
    <property type="match status" value="1"/>
</dbReference>
<evidence type="ECO:0000256" key="4">
    <source>
        <dbReference type="ARBA" id="ARBA00023204"/>
    </source>
</evidence>
<feature type="compositionally biased region" description="Acidic residues" evidence="8">
    <location>
        <begin position="403"/>
        <end position="419"/>
    </location>
</feature>
<gene>
    <name evidence="11" type="ORF">BKCO1_1000320</name>
</gene>
<dbReference type="RefSeq" id="XP_020135642.1">
    <property type="nucleotide sequence ID" value="XM_020269705.1"/>
</dbReference>
<dbReference type="OrthoDB" id="2155935at2759"/>
<dbReference type="GeneID" id="31009964"/>
<dbReference type="Pfam" id="PF21928">
    <property type="entry name" value="XLF_CC"/>
    <property type="match status" value="1"/>
</dbReference>
<feature type="compositionally biased region" description="Basic and acidic residues" evidence="8">
    <location>
        <begin position="537"/>
        <end position="553"/>
    </location>
</feature>
<feature type="compositionally biased region" description="Low complexity" evidence="8">
    <location>
        <begin position="454"/>
        <end position="480"/>
    </location>
</feature>
<dbReference type="EMBL" id="MNUE01000001">
    <property type="protein sequence ID" value="OJD40799.1"/>
    <property type="molecule type" value="Genomic_DNA"/>
</dbReference>
<dbReference type="InterPro" id="IPR038051">
    <property type="entry name" value="XRCC4-like_N_sf"/>
</dbReference>
<evidence type="ECO:0000259" key="9">
    <source>
        <dbReference type="Pfam" id="PF09302"/>
    </source>
</evidence>
<dbReference type="GO" id="GO:0006303">
    <property type="term" value="P:double-strand break repair via nonhomologous end joining"/>
    <property type="evidence" value="ECO:0007669"/>
    <property type="project" value="UniProtKB-ARBA"/>
</dbReference>
<dbReference type="InterPro" id="IPR053829">
    <property type="entry name" value="XLF-like_CC"/>
</dbReference>
<feature type="domain" description="XLF-like N-terminal" evidence="9">
    <location>
        <begin position="5"/>
        <end position="125"/>
    </location>
</feature>
<feature type="region of interest" description="Disordered" evidence="8">
    <location>
        <begin position="276"/>
        <end position="564"/>
    </location>
</feature>
<evidence type="ECO:0000256" key="8">
    <source>
        <dbReference type="SAM" id="MobiDB-lite"/>
    </source>
</evidence>
<evidence type="ECO:0000256" key="1">
    <source>
        <dbReference type="ARBA" id="ARBA00004123"/>
    </source>
</evidence>
<proteinExistence type="inferred from homology"/>
<evidence type="ECO:0000256" key="7">
    <source>
        <dbReference type="ARBA" id="ARBA00044529"/>
    </source>
</evidence>
<sequence length="564" mass="61318">MEVVWKPLRVDGAPASCPPLFAKTQFTANSYVVFLTDLRHVWKESMDRRNICKQALLEETPIDPTEDATQMHLLLDRIRDAIEARAGTRRQLLKDIKDPRALRLHISASLPGSLRDLQWMMNCKRLPPISLQHHLVSPLIRKTYHHMQQVDDLIARLAAKDHVISKLLDRLEASGSDVTSVFPGATGPKGSKRLTPREQAARQVHGLGPFDSKRWQQSRIESQTTRMLDASLHQVLGLLSASTEYVDGEMDTDDLWPSTLPSAVSDSVDAFGDKFGAASIGGDASKKDGTPVTEEDEFERQDTPPKLRRSKDSQKLDGPKILAPLHQRAQSRDPDETTDDEDLDAPSSQCLGTHKPASLSAPLISTSPERKPPVIPPSPKKLGRLGGRTSNPPEQTPMISDTAADEESTASETEDEDATDIAKAPGPVVQTGPSSTDKPAGASSRKGKLGVLGGKKTPTSANGSASSTPPPATVSVPGGVRSISGGNRTAESSLDDFGAERASIDERSQLLDTSSNNTTSERRSTSTGDPSVTVESEQERANRKREELKRTLEKSQGPKKKRKF</sequence>
<keyword evidence="4" id="KW-0234">DNA repair</keyword>
<evidence type="ECO:0000259" key="10">
    <source>
        <dbReference type="Pfam" id="PF21928"/>
    </source>
</evidence>
<keyword evidence="12" id="KW-1185">Reference proteome</keyword>
<dbReference type="Proteomes" id="UP000183809">
    <property type="component" value="Unassembled WGS sequence"/>
</dbReference>
<dbReference type="STRING" id="236234.A0A1J9SKD2"/>
<name>A0A1J9SKD2_9PEZI</name>